<dbReference type="Pfam" id="PF13843">
    <property type="entry name" value="DDE_Tnp_1_7"/>
    <property type="match status" value="1"/>
</dbReference>
<organism evidence="2 3">
    <name type="scientific">Artemia franciscana</name>
    <name type="common">Brine shrimp</name>
    <name type="synonym">Artemia sanfranciscana</name>
    <dbReference type="NCBI Taxonomy" id="6661"/>
    <lineage>
        <taxon>Eukaryota</taxon>
        <taxon>Metazoa</taxon>
        <taxon>Ecdysozoa</taxon>
        <taxon>Arthropoda</taxon>
        <taxon>Crustacea</taxon>
        <taxon>Branchiopoda</taxon>
        <taxon>Anostraca</taxon>
        <taxon>Artemiidae</taxon>
        <taxon>Artemia</taxon>
    </lineage>
</organism>
<sequence length="113" mass="13135">MDSKALLFASNYHGTEAASVRRNNYDGSASVITSPQVAKYYNDHMGGVDLSDQKRTYGRDRKSLKWWHRHFGGFVDLTLCNAQLLHILLHPEEKLPLLEFWRRFVRELVSMPQ</sequence>
<evidence type="ECO:0000313" key="2">
    <source>
        <dbReference type="EMBL" id="KAK2714439.1"/>
    </source>
</evidence>
<gene>
    <name evidence="2" type="ORF">QYM36_008856</name>
</gene>
<comment type="caution">
    <text evidence="2">The sequence shown here is derived from an EMBL/GenBank/DDBJ whole genome shotgun (WGS) entry which is preliminary data.</text>
</comment>
<evidence type="ECO:0000313" key="3">
    <source>
        <dbReference type="Proteomes" id="UP001187531"/>
    </source>
</evidence>
<feature type="domain" description="PiggyBac transposable element-derived protein" evidence="1">
    <location>
        <begin position="3"/>
        <end position="82"/>
    </location>
</feature>
<dbReference type="AlphaFoldDB" id="A0AA88HQ25"/>
<keyword evidence="3" id="KW-1185">Reference proteome</keyword>
<evidence type="ECO:0000259" key="1">
    <source>
        <dbReference type="Pfam" id="PF13843"/>
    </source>
</evidence>
<dbReference type="PANTHER" id="PTHR46599:SF3">
    <property type="entry name" value="PIGGYBAC TRANSPOSABLE ELEMENT-DERIVED PROTEIN 4"/>
    <property type="match status" value="1"/>
</dbReference>
<protein>
    <recommendedName>
        <fullName evidence="1">PiggyBac transposable element-derived protein domain-containing protein</fullName>
    </recommendedName>
</protein>
<dbReference type="InterPro" id="IPR029526">
    <property type="entry name" value="PGBD"/>
</dbReference>
<accession>A0AA88HQ25</accession>
<reference evidence="2" key="1">
    <citation type="submission" date="2023-07" db="EMBL/GenBank/DDBJ databases">
        <title>Chromosome-level genome assembly of Artemia franciscana.</title>
        <authorList>
            <person name="Jo E."/>
        </authorList>
    </citation>
    <scope>NUCLEOTIDE SEQUENCE</scope>
    <source>
        <tissue evidence="2">Whole body</tissue>
    </source>
</reference>
<dbReference type="Proteomes" id="UP001187531">
    <property type="component" value="Unassembled WGS sequence"/>
</dbReference>
<dbReference type="EMBL" id="JAVRJZ010000013">
    <property type="protein sequence ID" value="KAK2714439.1"/>
    <property type="molecule type" value="Genomic_DNA"/>
</dbReference>
<dbReference type="PANTHER" id="PTHR46599">
    <property type="entry name" value="PIGGYBAC TRANSPOSABLE ELEMENT-DERIVED PROTEIN 4"/>
    <property type="match status" value="1"/>
</dbReference>
<proteinExistence type="predicted"/>
<name>A0AA88HQ25_ARTSF</name>